<evidence type="ECO:0000313" key="1">
    <source>
        <dbReference type="EMBL" id="KAA6354909.1"/>
    </source>
</evidence>
<evidence type="ECO:0008006" key="3">
    <source>
        <dbReference type="Google" id="ProtNLM"/>
    </source>
</evidence>
<evidence type="ECO:0000313" key="2">
    <source>
        <dbReference type="Proteomes" id="UP000324800"/>
    </source>
</evidence>
<dbReference type="Proteomes" id="UP000324800">
    <property type="component" value="Unassembled WGS sequence"/>
</dbReference>
<accession>A0A5J4T9R9</accession>
<sequence length="138" mass="15507">MESGKLKLNSVLMELDMLLLALYKIHTTLKLVLAGSKPLWCPLQGTWPGRVLCKQKGTTGNTAYGDNQIIKQELNFEQGTLIFFVDGVQQPVYISGIKEKVRFFVCMYDAGSQCTIRSLQKLTSPTSEHIPNEKAINW</sequence>
<dbReference type="EMBL" id="SNRW01035498">
    <property type="protein sequence ID" value="KAA6354909.1"/>
    <property type="molecule type" value="Genomic_DNA"/>
</dbReference>
<dbReference type="Gene3D" id="2.60.120.920">
    <property type="match status" value="1"/>
</dbReference>
<protein>
    <recommendedName>
        <fullName evidence="3">SPRY domain-containing protein</fullName>
    </recommendedName>
</protein>
<proteinExistence type="predicted"/>
<gene>
    <name evidence="1" type="ORF">EZS28_049564</name>
</gene>
<comment type="caution">
    <text evidence="1">The sequence shown here is derived from an EMBL/GenBank/DDBJ whole genome shotgun (WGS) entry which is preliminary data.</text>
</comment>
<dbReference type="AlphaFoldDB" id="A0A5J4T9R9"/>
<name>A0A5J4T9R9_9EUKA</name>
<organism evidence="1 2">
    <name type="scientific">Streblomastix strix</name>
    <dbReference type="NCBI Taxonomy" id="222440"/>
    <lineage>
        <taxon>Eukaryota</taxon>
        <taxon>Metamonada</taxon>
        <taxon>Preaxostyla</taxon>
        <taxon>Oxymonadida</taxon>
        <taxon>Streblomastigidae</taxon>
        <taxon>Streblomastix</taxon>
    </lineage>
</organism>
<reference evidence="1 2" key="1">
    <citation type="submission" date="2019-03" db="EMBL/GenBank/DDBJ databases">
        <title>Single cell metagenomics reveals metabolic interactions within the superorganism composed of flagellate Streblomastix strix and complex community of Bacteroidetes bacteria on its surface.</title>
        <authorList>
            <person name="Treitli S.C."/>
            <person name="Kolisko M."/>
            <person name="Husnik F."/>
            <person name="Keeling P."/>
            <person name="Hampl V."/>
        </authorList>
    </citation>
    <scope>NUCLEOTIDE SEQUENCE [LARGE SCALE GENOMIC DNA]</scope>
    <source>
        <strain evidence="1">ST1C</strain>
    </source>
</reference>
<dbReference type="InterPro" id="IPR043136">
    <property type="entry name" value="B30.2/SPRY_sf"/>
</dbReference>